<dbReference type="RefSeq" id="WP_194182110.1">
    <property type="nucleotide sequence ID" value="NZ_JADGIK010000002.1"/>
</dbReference>
<feature type="chain" id="PRO_5035232671" evidence="1">
    <location>
        <begin position="18"/>
        <end position="266"/>
    </location>
</feature>
<gene>
    <name evidence="2" type="ORF">IM532_03765</name>
</gene>
<evidence type="ECO:0000256" key="1">
    <source>
        <dbReference type="SAM" id="SignalP"/>
    </source>
</evidence>
<comment type="caution">
    <text evidence="2">The sequence shown here is derived from an EMBL/GenBank/DDBJ whole genome shotgun (WGS) entry which is preliminary data.</text>
</comment>
<reference evidence="2" key="1">
    <citation type="submission" date="2020-10" db="EMBL/GenBank/DDBJ databases">
        <authorList>
            <person name="Lu T."/>
            <person name="Wang Q."/>
            <person name="Han X."/>
        </authorList>
    </citation>
    <scope>NUCLEOTIDE SEQUENCE</scope>
    <source>
        <strain evidence="2">WQ 117</strain>
    </source>
</reference>
<keyword evidence="1" id="KW-0732">Signal</keyword>
<evidence type="ECO:0000313" key="3">
    <source>
        <dbReference type="Proteomes" id="UP000608754"/>
    </source>
</evidence>
<evidence type="ECO:0000313" key="2">
    <source>
        <dbReference type="EMBL" id="MBF0596580.1"/>
    </source>
</evidence>
<organism evidence="2 3">
    <name type="scientific">Faecalibacter rhinopitheci</name>
    <dbReference type="NCBI Taxonomy" id="2779678"/>
    <lineage>
        <taxon>Bacteria</taxon>
        <taxon>Pseudomonadati</taxon>
        <taxon>Bacteroidota</taxon>
        <taxon>Flavobacteriia</taxon>
        <taxon>Flavobacteriales</taxon>
        <taxon>Weeksellaceae</taxon>
        <taxon>Faecalibacter</taxon>
    </lineage>
</organism>
<dbReference type="NCBIfam" id="TIGR01200">
    <property type="entry name" value="GLPGLI"/>
    <property type="match status" value="1"/>
</dbReference>
<feature type="signal peptide" evidence="1">
    <location>
        <begin position="1"/>
        <end position="17"/>
    </location>
</feature>
<protein>
    <submittedName>
        <fullName evidence="2">GLPGLI family protein</fullName>
    </submittedName>
</protein>
<keyword evidence="3" id="KW-1185">Reference proteome</keyword>
<dbReference type="InterPro" id="IPR005901">
    <property type="entry name" value="GLPGLI"/>
</dbReference>
<dbReference type="EMBL" id="JADGIK010000002">
    <property type="protein sequence ID" value="MBF0596580.1"/>
    <property type="molecule type" value="Genomic_DNA"/>
</dbReference>
<dbReference type="Proteomes" id="UP000608754">
    <property type="component" value="Unassembled WGS sequence"/>
</dbReference>
<sequence>MKKLFYLVLVLTSFANAQIYEVKVEFQHHTKYTPEYIENFFGDIKDADARKWNIEQNENPKPLDYLIYSSEKEYNSIEQERIDNAQDTKGGVKKSVAGLPFGLTYSDFTAKENYREVDVYGKKYIVKNSIEKLNWEVTNESKEILGYKVHKAKSKYTVANTVFDVEAWFTKDIDFNFMPIAVQPLDGFVLEMNLFIEIPEVGRMDNFIRVQNIKPNVKNYKFKNPLKSDKKSKLQIISQEEISDIYDEANRKRNEMFNQSSAIDTK</sequence>
<name>A0A8J7FM27_9FLAO</name>
<proteinExistence type="predicted"/>
<dbReference type="Pfam" id="PF22252">
    <property type="entry name" value="PNGase_F-II_N"/>
    <property type="match status" value="1"/>
</dbReference>
<accession>A0A8J7FM27</accession>
<dbReference type="AlphaFoldDB" id="A0A8J7FM27"/>